<name>A0A4W6BKX2_LATCA</name>
<gene>
    <name evidence="12" type="primary">CARMIL1</name>
    <name evidence="14" type="synonym">LOC108887579</name>
</gene>
<evidence type="ECO:0000256" key="8">
    <source>
        <dbReference type="ARBA" id="ARBA00023136"/>
    </source>
</evidence>
<accession>A0A4W6BKX2</accession>
<dbReference type="Proteomes" id="UP000314980">
    <property type="component" value="Unassembled WGS sequence"/>
</dbReference>
<reference evidence="14" key="2">
    <citation type="submission" date="2025-04" db="UniProtKB">
        <authorList>
            <consortium name="RefSeq"/>
        </authorList>
    </citation>
    <scope>IDENTIFICATION</scope>
    <source>
        <tissue evidence="14">Brain</tissue>
    </source>
</reference>
<feature type="compositionally biased region" description="Polar residues" evidence="9">
    <location>
        <begin position="1374"/>
        <end position="1384"/>
    </location>
</feature>
<evidence type="ECO:0000256" key="6">
    <source>
        <dbReference type="ARBA" id="ARBA00022614"/>
    </source>
</evidence>
<dbReference type="OrthoDB" id="18598at2759"/>
<feature type="compositionally biased region" description="Basic residues" evidence="9">
    <location>
        <begin position="1008"/>
        <end position="1022"/>
    </location>
</feature>
<feature type="compositionally biased region" description="Basic and acidic residues" evidence="9">
    <location>
        <begin position="1077"/>
        <end position="1086"/>
    </location>
</feature>
<evidence type="ECO:0000256" key="2">
    <source>
        <dbReference type="ARBA" id="ARBA00004496"/>
    </source>
</evidence>
<dbReference type="Gene3D" id="6.10.140.1850">
    <property type="match status" value="1"/>
</dbReference>
<dbReference type="Gene3D" id="2.30.29.30">
    <property type="entry name" value="Pleckstrin-homology domain (PH domain)/Phosphotyrosine-binding domain (PTB)"/>
    <property type="match status" value="1"/>
</dbReference>
<dbReference type="InterPro" id="IPR031943">
    <property type="entry name" value="CARMIL_C"/>
</dbReference>
<dbReference type="Pfam" id="PF13516">
    <property type="entry name" value="LRR_6"/>
    <property type="match status" value="3"/>
</dbReference>
<dbReference type="GO" id="GO:0005886">
    <property type="term" value="C:plasma membrane"/>
    <property type="evidence" value="ECO:0007669"/>
    <property type="project" value="UniProtKB-SubCell"/>
</dbReference>
<dbReference type="Pfam" id="PF16000">
    <property type="entry name" value="CARMIL_C"/>
    <property type="match status" value="1"/>
</dbReference>
<feature type="compositionally biased region" description="Low complexity" evidence="9">
    <location>
        <begin position="1308"/>
        <end position="1319"/>
    </location>
</feature>
<evidence type="ECO:0000256" key="7">
    <source>
        <dbReference type="ARBA" id="ARBA00022737"/>
    </source>
</evidence>
<keyword evidence="5" id="KW-0963">Cytoplasm</keyword>
<dbReference type="GO" id="GO:0034315">
    <property type="term" value="P:regulation of Arp2/3 complex-mediated actin nucleation"/>
    <property type="evidence" value="ECO:0007669"/>
    <property type="project" value="TreeGrafter"/>
</dbReference>
<keyword evidence="7" id="KW-0677">Repeat</keyword>
<feature type="region of interest" description="Disordered" evidence="9">
    <location>
        <begin position="1219"/>
        <end position="1443"/>
    </location>
</feature>
<dbReference type="Ensembl" id="ENSLCAT00010001534.1">
    <property type="protein sequence ID" value="ENSLCAP00010001473.1"/>
    <property type="gene ID" value="ENSLCAG00010000458.1"/>
</dbReference>
<evidence type="ECO:0000259" key="10">
    <source>
        <dbReference type="Pfam" id="PF16000"/>
    </source>
</evidence>
<feature type="compositionally biased region" description="Low complexity" evidence="9">
    <location>
        <begin position="1028"/>
        <end position="1040"/>
    </location>
</feature>
<feature type="compositionally biased region" description="Basic and acidic residues" evidence="9">
    <location>
        <begin position="1219"/>
        <end position="1244"/>
    </location>
</feature>
<keyword evidence="4" id="KW-1003">Cell membrane</keyword>
<dbReference type="Proteomes" id="UP000694890">
    <property type="component" value="Linkage group LG3"/>
</dbReference>
<feature type="compositionally biased region" description="Pro residues" evidence="9">
    <location>
        <begin position="1264"/>
        <end position="1277"/>
    </location>
</feature>
<dbReference type="KEGG" id="lcf:108887579"/>
<evidence type="ECO:0000313" key="14">
    <source>
        <dbReference type="RefSeq" id="XP_050925007.1"/>
    </source>
</evidence>
<dbReference type="SUPFAM" id="SSF52047">
    <property type="entry name" value="RNI-like"/>
    <property type="match status" value="2"/>
</dbReference>
<dbReference type="Gene3D" id="3.80.10.10">
    <property type="entry name" value="Ribonuclease Inhibitor"/>
    <property type="match status" value="1"/>
</dbReference>
<evidence type="ECO:0000256" key="4">
    <source>
        <dbReference type="ARBA" id="ARBA00022475"/>
    </source>
</evidence>
<dbReference type="GO" id="GO:0005737">
    <property type="term" value="C:cytoplasm"/>
    <property type="evidence" value="ECO:0007669"/>
    <property type="project" value="UniProtKB-SubCell"/>
</dbReference>
<evidence type="ECO:0000256" key="3">
    <source>
        <dbReference type="ARBA" id="ARBA00007298"/>
    </source>
</evidence>
<sequence length="1443" mass="158018">MSEEKTDIPNELFESVREAVGRRVKLTLRRKVQLEVKGDKVENRVLALASHRAYLLTARVPSKVEQSFSYLDIQGFSSNKPTQLVIEHERGPCSLRLGSVEEVDEVIAHIGSCLHRICPTGSPVKVMKKLSLKPPERTAALQAVWDEQGSTDLGPCGGFSHQYWCVCDHLGLPYREEVQWDVDTIYLTQDTRELNLQDFIHLENRDLVAIIAALEYNQWFTKLSTKDYKLSTDVCDQILRVLARSSRLEELVLDNAGLKSDFAQKLANALSQNPASTLHTLNLSNNSLEDKGAAALSAQLAKLPMGLKHLNLCKTSMSPKGVNSLCQALCANPAVASTLTHLDLSGNSLRGDDLPNLHNFLSHSNCLETLDLSNSDCSLEQVCASLLRGSLKHLSVLNMSKTVFSHRKCKEVPSSFKQFFSCAQALRSVSLSGTRLPLEALKALLLGLGCNPNLSDVSLDLSCCELRSGGSQILEGCIAEIPNISSLDISDNSLDMDLTTLLVWLAKNRSIRHLSLGKNFNNIKSKNVAPVLDNLVHMIQEEESPLTSLSLADSKLKAELSIVLNALGSNTSLTKLDISGNSMGDMGAKMLAKALQINTKLRTVVWDRNNTSPQGLQDVAAALEKNYTIRFMPVPIMDAAQALKANPEKTEDALLKMEQYLLRNHETRKYLQEQAYRLQQGIVTTTTQQMMDMMCVKVQDHLNSLRFSETNSVQEDMKAAENLMKDARNSKTLLPNLYHLRSGGARGACVGAIQDKLESMAGEVARVMDEQLQTMLVSMVDAAEGLCPHVMKRSGLRQELLKAGAGRMTIPRSFVTTTLLEQSGVDIINKISEVKLSMASFLSDRLVDEILESLSRSQHTLADHLIRKGQPLLHQEPQMETEVLDEMVLEPENHDQEPRQSRDPDRKHELQDMDTCMMTPKSKRKSILVRMLRPVSVAFEMEFDLDKALEEVPIHVEDPPPPLPPSQPSDRMTTSYGDLPPPPASPDTKSVCLGELPPVDHKTLEHRTKQRPKPKKRTKPSRPHREAASSSAPQEAEQNSTMGKLDEGLDDFFSKKVIKLSFKLPSVRGSAPNTQEAADKKRESRKSGFFNLIKSRTSRSEKSHGAAAITPPHPASSNSATPSSSVSPVTEEVPPTSPTLPTPPVKNAASVVEPHQEQRAQSSNHTDSEVEACPTTVEEEKEESVEKKENVEKKDHPHIPRHIGVPVMGMDLLAEMKARQERMAVKKSESSSVLDKVDGDKAKSDIQPAVPADTDESRPEPIPRSKPPSITPKPSPSQAPKVPLGPSGPTSPTSPRPSSTVIHDDSAEAPAASSSSKAPLPAPRLKRAPSEQERESTSSNPAGPLSPLDVEFGDGGDAFDPPTAGAEPGVGGRQWSSLKSSASPPTVREEDRERAKSLPTYVRPPSLADTDLSPAEEEVQTPAADLKSDNKSGEESGDDTPSV</sequence>
<dbReference type="GO" id="GO:0016477">
    <property type="term" value="P:cell migration"/>
    <property type="evidence" value="ECO:0007669"/>
    <property type="project" value="TreeGrafter"/>
</dbReference>
<proteinExistence type="inferred from homology"/>
<dbReference type="InterPro" id="IPR032675">
    <property type="entry name" value="LRR_dom_sf"/>
</dbReference>
<dbReference type="STRING" id="8187.ENSLCAP00010001473"/>
<feature type="domain" description="CARMIL pleckstrin homology" evidence="11">
    <location>
        <begin position="28"/>
        <end position="119"/>
    </location>
</feature>
<feature type="region of interest" description="Disordered" evidence="9">
    <location>
        <begin position="1063"/>
        <end position="1207"/>
    </location>
</feature>
<feature type="compositionally biased region" description="Pro residues" evidence="9">
    <location>
        <begin position="1135"/>
        <end position="1144"/>
    </location>
</feature>
<dbReference type="RefSeq" id="XP_050925007.1">
    <property type="nucleotide sequence ID" value="XM_051069050.1"/>
</dbReference>
<evidence type="ECO:0000313" key="13">
    <source>
        <dbReference type="Proteomes" id="UP000314980"/>
    </source>
</evidence>
<reference evidence="12" key="3">
    <citation type="submission" date="2025-05" db="UniProtKB">
        <authorList>
            <consortium name="Ensembl"/>
        </authorList>
    </citation>
    <scope>IDENTIFICATION</scope>
</reference>
<feature type="compositionally biased region" description="Basic and acidic residues" evidence="9">
    <location>
        <begin position="892"/>
        <end position="911"/>
    </location>
</feature>
<keyword evidence="13" id="KW-1185">Reference proteome</keyword>
<reference evidence="13" key="1">
    <citation type="submission" date="2015-09" db="EMBL/GenBank/DDBJ databases">
        <authorList>
            <person name="Sai Rama Sridatta P."/>
        </authorList>
    </citation>
    <scope>NUCLEOTIDE SEQUENCE [LARGE SCALE GENOMIC DNA]</scope>
</reference>
<dbReference type="InterPro" id="IPR001611">
    <property type="entry name" value="Leu-rich_rpt"/>
</dbReference>
<evidence type="ECO:0000259" key="11">
    <source>
        <dbReference type="Pfam" id="PF17888"/>
    </source>
</evidence>
<dbReference type="PANTHER" id="PTHR24112">
    <property type="entry name" value="LEUCINE-RICH REPEAT, ISOFORM F-RELATED"/>
    <property type="match status" value="1"/>
</dbReference>
<protein>
    <submittedName>
        <fullName evidence="12">Capping protein regulator and myosin 1 linker 1</fullName>
    </submittedName>
    <submittedName>
        <fullName evidence="14">F-actin-uncapping protein LRRC16A</fullName>
    </submittedName>
</protein>
<keyword evidence="6" id="KW-0433">Leucine-rich repeat</keyword>
<comment type="subcellular location">
    <subcellularLocation>
        <location evidence="1">Cell membrane</location>
    </subcellularLocation>
    <subcellularLocation>
        <location evidence="2">Cytoplasm</location>
    </subcellularLocation>
</comment>
<feature type="region of interest" description="Disordered" evidence="9">
    <location>
        <begin position="954"/>
        <end position="1047"/>
    </location>
</feature>
<dbReference type="Pfam" id="PF17888">
    <property type="entry name" value="Carm_PH"/>
    <property type="match status" value="1"/>
</dbReference>
<feature type="compositionally biased region" description="Basic and acidic residues" evidence="9">
    <location>
        <begin position="1184"/>
        <end position="1198"/>
    </location>
</feature>
<dbReference type="PANTHER" id="PTHR24112:SF39">
    <property type="entry name" value="F-ACTIN-UNCAPPING PROTEIN LRRC16A"/>
    <property type="match status" value="1"/>
</dbReference>
<keyword evidence="8" id="KW-0472">Membrane</keyword>
<feature type="compositionally biased region" description="Basic and acidic residues" evidence="9">
    <location>
        <begin position="1387"/>
        <end position="1396"/>
    </location>
</feature>
<feature type="domain" description="CARMIL C-terminal" evidence="10">
    <location>
        <begin position="783"/>
        <end position="1100"/>
    </location>
</feature>
<dbReference type="InterPro" id="IPR011993">
    <property type="entry name" value="PH-like_dom_sf"/>
</dbReference>
<evidence type="ECO:0000256" key="1">
    <source>
        <dbReference type="ARBA" id="ARBA00004236"/>
    </source>
</evidence>
<comment type="similarity">
    <text evidence="3">Belongs to the CARMIL family.</text>
</comment>
<dbReference type="SMART" id="SM00368">
    <property type="entry name" value="LRR_RI"/>
    <property type="match status" value="6"/>
</dbReference>
<evidence type="ECO:0000256" key="9">
    <source>
        <dbReference type="SAM" id="MobiDB-lite"/>
    </source>
</evidence>
<feature type="compositionally biased region" description="Basic and acidic residues" evidence="9">
    <location>
        <begin position="998"/>
        <end position="1007"/>
    </location>
</feature>
<feature type="compositionally biased region" description="Low complexity" evidence="9">
    <location>
        <begin position="1285"/>
        <end position="1300"/>
    </location>
</feature>
<dbReference type="GeneTree" id="ENSGT00940000155112"/>
<dbReference type="InterPro" id="IPR041245">
    <property type="entry name" value="CARMIL_PH"/>
</dbReference>
<dbReference type="InterPro" id="IPR051279">
    <property type="entry name" value="PP1-Reg/Actin-Interact_Protein"/>
</dbReference>
<organism evidence="12 13">
    <name type="scientific">Lates calcarifer</name>
    <name type="common">Barramundi</name>
    <name type="synonym">Holocentrus calcarifer</name>
    <dbReference type="NCBI Taxonomy" id="8187"/>
    <lineage>
        <taxon>Eukaryota</taxon>
        <taxon>Metazoa</taxon>
        <taxon>Chordata</taxon>
        <taxon>Craniata</taxon>
        <taxon>Vertebrata</taxon>
        <taxon>Euteleostomi</taxon>
        <taxon>Actinopterygii</taxon>
        <taxon>Neopterygii</taxon>
        <taxon>Teleostei</taxon>
        <taxon>Neoteleostei</taxon>
        <taxon>Acanthomorphata</taxon>
        <taxon>Carangaria</taxon>
        <taxon>Carangaria incertae sedis</taxon>
        <taxon>Centropomidae</taxon>
        <taxon>Lates</taxon>
    </lineage>
</organism>
<dbReference type="GO" id="GO:0030027">
    <property type="term" value="C:lamellipodium"/>
    <property type="evidence" value="ECO:0007669"/>
    <property type="project" value="TreeGrafter"/>
</dbReference>
<feature type="compositionally biased region" description="Low complexity" evidence="9">
    <location>
        <begin position="1115"/>
        <end position="1134"/>
    </location>
</feature>
<evidence type="ECO:0000256" key="5">
    <source>
        <dbReference type="ARBA" id="ARBA00022490"/>
    </source>
</evidence>
<dbReference type="InParanoid" id="A0A4W6BKX2"/>
<evidence type="ECO:0000313" key="12">
    <source>
        <dbReference type="Ensembl" id="ENSLCAP00010001473.1"/>
    </source>
</evidence>
<feature type="region of interest" description="Disordered" evidence="9">
    <location>
        <begin position="892"/>
        <end position="915"/>
    </location>
</feature>
<dbReference type="FunFam" id="3.80.10.10:FF:000009">
    <property type="entry name" value="F-actin-uncapping protein LRRC16A isoform X1"/>
    <property type="match status" value="1"/>
</dbReference>